<keyword evidence="4" id="KW-1185">Reference proteome</keyword>
<dbReference type="EMBL" id="CP093347">
    <property type="protein sequence ID" value="WOG99719.1"/>
    <property type="molecule type" value="Genomic_DNA"/>
</dbReference>
<gene>
    <name evidence="3" type="ORF">DCAR_0519074</name>
</gene>
<evidence type="ECO:0000256" key="1">
    <source>
        <dbReference type="SAM" id="MobiDB-lite"/>
    </source>
</evidence>
<feature type="region of interest" description="Disordered" evidence="1">
    <location>
        <begin position="1"/>
        <end position="44"/>
    </location>
</feature>
<dbReference type="AlphaFoldDB" id="A0AAF1AYS8"/>
<dbReference type="PANTHER" id="PTHR46328">
    <property type="entry name" value="FAR-RED IMPAIRED RESPONSIVE (FAR1) FAMILY PROTEIN-RELATED"/>
    <property type="match status" value="1"/>
</dbReference>
<reference evidence="3" key="2">
    <citation type="submission" date="2022-03" db="EMBL/GenBank/DDBJ databases">
        <title>Draft title - Genomic analysis of global carrot germplasm unveils the trajectory of domestication and the origin of high carotenoid orange carrot.</title>
        <authorList>
            <person name="Iorizzo M."/>
            <person name="Ellison S."/>
            <person name="Senalik D."/>
            <person name="Macko-Podgorni A."/>
            <person name="Grzebelus D."/>
            <person name="Bostan H."/>
            <person name="Rolling W."/>
            <person name="Curaba J."/>
            <person name="Simon P."/>
        </authorList>
    </citation>
    <scope>NUCLEOTIDE SEQUENCE</scope>
    <source>
        <tissue evidence="3">Leaf</tissue>
    </source>
</reference>
<reference evidence="3" key="1">
    <citation type="journal article" date="2016" name="Nat. Genet.">
        <title>A high-quality carrot genome assembly provides new insights into carotenoid accumulation and asterid genome evolution.</title>
        <authorList>
            <person name="Iorizzo M."/>
            <person name="Ellison S."/>
            <person name="Senalik D."/>
            <person name="Zeng P."/>
            <person name="Satapoomin P."/>
            <person name="Huang J."/>
            <person name="Bowman M."/>
            <person name="Iovene M."/>
            <person name="Sanseverino W."/>
            <person name="Cavagnaro P."/>
            <person name="Yildiz M."/>
            <person name="Macko-Podgorni A."/>
            <person name="Moranska E."/>
            <person name="Grzebelus E."/>
            <person name="Grzebelus D."/>
            <person name="Ashrafi H."/>
            <person name="Zheng Z."/>
            <person name="Cheng S."/>
            <person name="Spooner D."/>
            <person name="Van Deynze A."/>
            <person name="Simon P."/>
        </authorList>
    </citation>
    <scope>NUCLEOTIDE SEQUENCE</scope>
    <source>
        <tissue evidence="3">Leaf</tissue>
    </source>
</reference>
<dbReference type="Proteomes" id="UP000077755">
    <property type="component" value="Chromosome 5"/>
</dbReference>
<evidence type="ECO:0000313" key="4">
    <source>
        <dbReference type="Proteomes" id="UP000077755"/>
    </source>
</evidence>
<evidence type="ECO:0000313" key="3">
    <source>
        <dbReference type="EMBL" id="WOG99719.1"/>
    </source>
</evidence>
<dbReference type="InterPro" id="IPR004330">
    <property type="entry name" value="FAR1_DNA_bnd_dom"/>
</dbReference>
<dbReference type="Pfam" id="PF03101">
    <property type="entry name" value="FAR1"/>
    <property type="match status" value="1"/>
</dbReference>
<feature type="domain" description="FAR1" evidence="2">
    <location>
        <begin position="56"/>
        <end position="124"/>
    </location>
</feature>
<proteinExistence type="predicted"/>
<feature type="compositionally biased region" description="Acidic residues" evidence="1">
    <location>
        <begin position="1"/>
        <end position="21"/>
    </location>
</feature>
<sequence length="126" mass="14865">MDPDFENQPIELEENEEYEDTEQLKTQEGNNEEETSKQLSPPEVNTIFNSETEVYEYYRQYGMQNGFGIMIRNNRKIEGVNTYMIVACHRYGQPNQKTLDSLKPKPIVKTNCKARLYAKRMDEDNK</sequence>
<evidence type="ECO:0000259" key="2">
    <source>
        <dbReference type="Pfam" id="PF03101"/>
    </source>
</evidence>
<accession>A0AAF1AYS8</accession>
<organism evidence="3 4">
    <name type="scientific">Daucus carota subsp. sativus</name>
    <name type="common">Carrot</name>
    <dbReference type="NCBI Taxonomy" id="79200"/>
    <lineage>
        <taxon>Eukaryota</taxon>
        <taxon>Viridiplantae</taxon>
        <taxon>Streptophyta</taxon>
        <taxon>Embryophyta</taxon>
        <taxon>Tracheophyta</taxon>
        <taxon>Spermatophyta</taxon>
        <taxon>Magnoliopsida</taxon>
        <taxon>eudicotyledons</taxon>
        <taxon>Gunneridae</taxon>
        <taxon>Pentapetalae</taxon>
        <taxon>asterids</taxon>
        <taxon>campanulids</taxon>
        <taxon>Apiales</taxon>
        <taxon>Apiaceae</taxon>
        <taxon>Apioideae</taxon>
        <taxon>Scandiceae</taxon>
        <taxon>Daucinae</taxon>
        <taxon>Daucus</taxon>
        <taxon>Daucus sect. Daucus</taxon>
    </lineage>
</organism>
<dbReference type="PANTHER" id="PTHR46328:SF35">
    <property type="entry name" value="PROTEIN FAR1-RELATED SEQUENCE 5-LIKE"/>
    <property type="match status" value="1"/>
</dbReference>
<protein>
    <recommendedName>
        <fullName evidence="2">FAR1 domain-containing protein</fullName>
    </recommendedName>
</protein>
<name>A0AAF1AYS8_DAUCS</name>